<dbReference type="Proteomes" id="UP000821837">
    <property type="component" value="Chromosome 10"/>
</dbReference>
<dbReference type="VEuPathDB" id="VectorBase:RSAN_042561"/>
<sequence>MGCANAKAAGIPSSGKTDYPLEVTDSSDGTNFISNQVPKVVINGGDVLDNEHHINGSADDAEDKANGNADIPGTETFLPPPETPQETEFLTPPDPPKDDKDDREAVADRAAETPVEDGNDAIDDGGDDNGNRQPPNDVTTDEPMPDAGDGVVTDDASEVGVVVADDNANDVTPLDDVAHDAVDRMGPDVVSDAPTGNDLPRDLNEDNGIVPKDIFVDDGLDYDSKKADRQSNAGHDLIVQDA</sequence>
<name>A0A9D4T612_RHISA</name>
<reference evidence="2" key="1">
    <citation type="journal article" date="2020" name="Cell">
        <title>Large-Scale Comparative Analyses of Tick Genomes Elucidate Their Genetic Diversity and Vector Capacities.</title>
        <authorList>
            <consortium name="Tick Genome and Microbiome Consortium (TIGMIC)"/>
            <person name="Jia N."/>
            <person name="Wang J."/>
            <person name="Shi W."/>
            <person name="Du L."/>
            <person name="Sun Y."/>
            <person name="Zhan W."/>
            <person name="Jiang J.F."/>
            <person name="Wang Q."/>
            <person name="Zhang B."/>
            <person name="Ji P."/>
            <person name="Bell-Sakyi L."/>
            <person name="Cui X.M."/>
            <person name="Yuan T.T."/>
            <person name="Jiang B.G."/>
            <person name="Yang W.F."/>
            <person name="Lam T.T."/>
            <person name="Chang Q.C."/>
            <person name="Ding S.J."/>
            <person name="Wang X.J."/>
            <person name="Zhu J.G."/>
            <person name="Ruan X.D."/>
            <person name="Zhao L."/>
            <person name="Wei J.T."/>
            <person name="Ye R.Z."/>
            <person name="Que T.C."/>
            <person name="Du C.H."/>
            <person name="Zhou Y.H."/>
            <person name="Cheng J.X."/>
            <person name="Dai P.F."/>
            <person name="Guo W.B."/>
            <person name="Han X.H."/>
            <person name="Huang E.J."/>
            <person name="Li L.F."/>
            <person name="Wei W."/>
            <person name="Gao Y.C."/>
            <person name="Liu J.Z."/>
            <person name="Shao H.Z."/>
            <person name="Wang X."/>
            <person name="Wang C.C."/>
            <person name="Yang T.C."/>
            <person name="Huo Q.B."/>
            <person name="Li W."/>
            <person name="Chen H.Y."/>
            <person name="Chen S.E."/>
            <person name="Zhou L.G."/>
            <person name="Ni X.B."/>
            <person name="Tian J.H."/>
            <person name="Sheng Y."/>
            <person name="Liu T."/>
            <person name="Pan Y.S."/>
            <person name="Xia L.Y."/>
            <person name="Li J."/>
            <person name="Zhao F."/>
            <person name="Cao W.C."/>
        </authorList>
    </citation>
    <scope>NUCLEOTIDE SEQUENCE</scope>
    <source>
        <strain evidence="2">Rsan-2018</strain>
    </source>
</reference>
<proteinExistence type="predicted"/>
<feature type="region of interest" description="Disordered" evidence="1">
    <location>
        <begin position="185"/>
        <end position="207"/>
    </location>
</feature>
<dbReference type="EMBL" id="JABSTV010001246">
    <property type="protein sequence ID" value="KAH7976181.1"/>
    <property type="molecule type" value="Genomic_DNA"/>
</dbReference>
<evidence type="ECO:0000313" key="2">
    <source>
        <dbReference type="EMBL" id="KAH7976181.1"/>
    </source>
</evidence>
<feature type="region of interest" description="Disordered" evidence="1">
    <location>
        <begin position="1"/>
        <end position="30"/>
    </location>
</feature>
<comment type="caution">
    <text evidence="2">The sequence shown here is derived from an EMBL/GenBank/DDBJ whole genome shotgun (WGS) entry which is preliminary data.</text>
</comment>
<evidence type="ECO:0000313" key="3">
    <source>
        <dbReference type="Proteomes" id="UP000821837"/>
    </source>
</evidence>
<evidence type="ECO:0000256" key="1">
    <source>
        <dbReference type="SAM" id="MobiDB-lite"/>
    </source>
</evidence>
<feature type="compositionally biased region" description="Acidic residues" evidence="1">
    <location>
        <begin position="114"/>
        <end position="127"/>
    </location>
</feature>
<organism evidence="2 3">
    <name type="scientific">Rhipicephalus sanguineus</name>
    <name type="common">Brown dog tick</name>
    <name type="synonym">Ixodes sanguineus</name>
    <dbReference type="NCBI Taxonomy" id="34632"/>
    <lineage>
        <taxon>Eukaryota</taxon>
        <taxon>Metazoa</taxon>
        <taxon>Ecdysozoa</taxon>
        <taxon>Arthropoda</taxon>
        <taxon>Chelicerata</taxon>
        <taxon>Arachnida</taxon>
        <taxon>Acari</taxon>
        <taxon>Parasitiformes</taxon>
        <taxon>Ixodida</taxon>
        <taxon>Ixodoidea</taxon>
        <taxon>Ixodidae</taxon>
        <taxon>Rhipicephalinae</taxon>
        <taxon>Rhipicephalus</taxon>
        <taxon>Rhipicephalus</taxon>
    </lineage>
</organism>
<reference evidence="2" key="2">
    <citation type="submission" date="2021-09" db="EMBL/GenBank/DDBJ databases">
        <authorList>
            <person name="Jia N."/>
            <person name="Wang J."/>
            <person name="Shi W."/>
            <person name="Du L."/>
            <person name="Sun Y."/>
            <person name="Zhan W."/>
            <person name="Jiang J."/>
            <person name="Wang Q."/>
            <person name="Zhang B."/>
            <person name="Ji P."/>
            <person name="Sakyi L.B."/>
            <person name="Cui X."/>
            <person name="Yuan T."/>
            <person name="Jiang B."/>
            <person name="Yang W."/>
            <person name="Lam T.T.-Y."/>
            <person name="Chang Q."/>
            <person name="Ding S."/>
            <person name="Wang X."/>
            <person name="Zhu J."/>
            <person name="Ruan X."/>
            <person name="Zhao L."/>
            <person name="Wei J."/>
            <person name="Que T."/>
            <person name="Du C."/>
            <person name="Cheng J."/>
            <person name="Dai P."/>
            <person name="Han X."/>
            <person name="Huang E."/>
            <person name="Gao Y."/>
            <person name="Liu J."/>
            <person name="Shao H."/>
            <person name="Ye R."/>
            <person name="Li L."/>
            <person name="Wei W."/>
            <person name="Wang X."/>
            <person name="Wang C."/>
            <person name="Huo Q."/>
            <person name="Li W."/>
            <person name="Guo W."/>
            <person name="Chen H."/>
            <person name="Chen S."/>
            <person name="Zhou L."/>
            <person name="Zhou L."/>
            <person name="Ni X."/>
            <person name="Tian J."/>
            <person name="Zhou Y."/>
            <person name="Sheng Y."/>
            <person name="Liu T."/>
            <person name="Pan Y."/>
            <person name="Xia L."/>
            <person name="Li J."/>
            <person name="Zhao F."/>
            <person name="Cao W."/>
        </authorList>
    </citation>
    <scope>NUCLEOTIDE SEQUENCE</scope>
    <source>
        <strain evidence="2">Rsan-2018</strain>
        <tissue evidence="2">Larvae</tissue>
    </source>
</reference>
<dbReference type="OrthoDB" id="6504155at2759"/>
<dbReference type="OMA" id="QNEDEPM"/>
<accession>A0A9D4T612</accession>
<keyword evidence="3" id="KW-1185">Reference proteome</keyword>
<gene>
    <name evidence="2" type="ORF">HPB52_009491</name>
</gene>
<feature type="compositionally biased region" description="Basic and acidic residues" evidence="1">
    <location>
        <begin position="95"/>
        <end position="111"/>
    </location>
</feature>
<feature type="region of interest" description="Disordered" evidence="1">
    <location>
        <begin position="222"/>
        <end position="242"/>
    </location>
</feature>
<dbReference type="AlphaFoldDB" id="A0A9D4T612"/>
<protein>
    <submittedName>
        <fullName evidence="2">Uncharacterized protein</fullName>
    </submittedName>
</protein>
<feature type="region of interest" description="Disordered" evidence="1">
    <location>
        <begin position="47"/>
        <end position="158"/>
    </location>
</feature>